<sequence length="912" mass="105771">MSILDNFNTFSKILLGVGIVDGWKYVEQSQQIQKRAEKLAQNKQLREAVSIIQKSLAVWSKKPGFGERLLRQWLMSNLLDNLSQQLQQWNQQIREADKLALQGDMLLKEDRGDPLETQILVKAIAIYQSCSQIIHDERVLKLINRCQQEIQRRQHFQTLVTKAQSHAENKYFQNAIAVYQKAEELYSTAALQEAIAAAKSQVEQEKIYTSALQRAQQAHNQGKLKGAIAVLETALSNFPRQDGWKLLQELQQTIKGKEKYRQGLAAEKVNDLPAATSLYEAAKTLLPNPTECQIRLGIIAIKTENWAIALSHLFNLPGEQAAYLRGFVYAKQKNLQQAYREWQGISFNEISAQREILNTLAQRQRLLYLKNIEEFVNLGNLELAKAASAEFSHTFGFDPLVETNLKEHIIPRIDVELWQNSERQKIVKQIEKNWISQPNITNLHNLLVAIYYSEHYDFLHLSHLIVILSTALANLTADPLLQDIPWLGNQSIDFQLISLELKRRLEAAIDSYKDRDIPTYLNLRDKYRLESVALKFMGEPAQRGMTVNNLFITPGCYQHYISHWRDKVIERIDIKNQLLRSLYTPWGLAIAACLSADSQRAIKLKTLHQTTNNIDDIEQFSQKFIAYHEGCHYLSHKQWRQAITPLTTAKSAIINHLDWQQEIDRLAGLQRQTISAIEEHLEFAQFWYEILGSQPARSYLSEYKAEKIREQIYQRKISLNEATKELQEIKKIDPKNPIVLDLIAMIEFQQEIEVIENLLKTNQFDQAVKLAKKSQQPRIRYIVAEICIDILLKGFQNGELSIPEISNLGQWAYELCPEQDNIKKIYHFSQELKEIQELMKRDRFEEAIRKAQKSQHESTRHYVAELFIMTIVKGIQKKDLSWEIIKQLGIWAYELCPNEPAFQEIFHSLKLR</sequence>
<gene>
    <name evidence="1" type="ORF">H6G24_11055</name>
</gene>
<dbReference type="SUPFAM" id="SSF48452">
    <property type="entry name" value="TPR-like"/>
    <property type="match status" value="1"/>
</dbReference>
<dbReference type="RefSeq" id="WP_190540361.1">
    <property type="nucleotide sequence ID" value="NZ_CAWPNO010000045.1"/>
</dbReference>
<dbReference type="InterPro" id="IPR011990">
    <property type="entry name" value="TPR-like_helical_dom_sf"/>
</dbReference>
<dbReference type="Gene3D" id="1.25.40.10">
    <property type="entry name" value="Tetratricopeptide repeat domain"/>
    <property type="match status" value="1"/>
</dbReference>
<protein>
    <submittedName>
        <fullName evidence="1">Peptidase M, neutral zinc metallopeptidase site</fullName>
    </submittedName>
</protein>
<evidence type="ECO:0000313" key="2">
    <source>
        <dbReference type="Proteomes" id="UP000658514"/>
    </source>
</evidence>
<dbReference type="Proteomes" id="UP000658514">
    <property type="component" value="Unassembled WGS sequence"/>
</dbReference>
<dbReference type="InterPro" id="IPR019734">
    <property type="entry name" value="TPR_rpt"/>
</dbReference>
<organism evidence="1 2">
    <name type="scientific">Calothrix parietina FACHB-288</name>
    <dbReference type="NCBI Taxonomy" id="2692896"/>
    <lineage>
        <taxon>Bacteria</taxon>
        <taxon>Bacillati</taxon>
        <taxon>Cyanobacteriota</taxon>
        <taxon>Cyanophyceae</taxon>
        <taxon>Nostocales</taxon>
        <taxon>Calotrichaceae</taxon>
        <taxon>Calothrix</taxon>
    </lineage>
</organism>
<accession>A0ABR8A9R5</accession>
<comment type="caution">
    <text evidence="1">The sequence shown here is derived from an EMBL/GenBank/DDBJ whole genome shotgun (WGS) entry which is preliminary data.</text>
</comment>
<evidence type="ECO:0000313" key="1">
    <source>
        <dbReference type="EMBL" id="MBD2196028.1"/>
    </source>
</evidence>
<dbReference type="SMART" id="SM00028">
    <property type="entry name" value="TPR"/>
    <property type="match status" value="4"/>
</dbReference>
<dbReference type="EMBL" id="JACJQH010000014">
    <property type="protein sequence ID" value="MBD2196028.1"/>
    <property type="molecule type" value="Genomic_DNA"/>
</dbReference>
<keyword evidence="2" id="KW-1185">Reference proteome</keyword>
<reference evidence="1 2" key="1">
    <citation type="journal article" date="2020" name="ISME J.">
        <title>Comparative genomics reveals insights into cyanobacterial evolution and habitat adaptation.</title>
        <authorList>
            <person name="Chen M.Y."/>
            <person name="Teng W.K."/>
            <person name="Zhao L."/>
            <person name="Hu C.X."/>
            <person name="Zhou Y.K."/>
            <person name="Han B.P."/>
            <person name="Song L.R."/>
            <person name="Shu W.S."/>
        </authorList>
    </citation>
    <scope>NUCLEOTIDE SEQUENCE [LARGE SCALE GENOMIC DNA]</scope>
    <source>
        <strain evidence="1 2">FACHB-288</strain>
    </source>
</reference>
<proteinExistence type="predicted"/>
<name>A0ABR8A9R5_9CYAN</name>